<organism evidence="2 3">
    <name type="scientific">Yoonia phaeophyticola</name>
    <dbReference type="NCBI Taxonomy" id="3137369"/>
    <lineage>
        <taxon>Bacteria</taxon>
        <taxon>Pseudomonadati</taxon>
        <taxon>Pseudomonadota</taxon>
        <taxon>Alphaproteobacteria</taxon>
        <taxon>Rhodobacterales</taxon>
        <taxon>Paracoccaceae</taxon>
        <taxon>Yoonia</taxon>
    </lineage>
</organism>
<feature type="coiled-coil region" evidence="1">
    <location>
        <begin position="19"/>
        <end position="46"/>
    </location>
</feature>
<evidence type="ECO:0008006" key="4">
    <source>
        <dbReference type="Google" id="ProtNLM"/>
    </source>
</evidence>
<dbReference type="Proteomes" id="UP001440612">
    <property type="component" value="Chromosome"/>
</dbReference>
<gene>
    <name evidence="2" type="ORF">AABB29_01590</name>
</gene>
<proteinExistence type="predicted"/>
<evidence type="ECO:0000256" key="1">
    <source>
        <dbReference type="SAM" id="Coils"/>
    </source>
</evidence>
<name>A0ABZ2V7X3_9RHOB</name>
<protein>
    <recommendedName>
        <fullName evidence="4">Flagellar FliJ protein</fullName>
    </recommendedName>
</protein>
<keyword evidence="3" id="KW-1185">Reference proteome</keyword>
<keyword evidence="1" id="KW-0175">Coiled coil</keyword>
<sequence length="132" mass="14815">MGDDISDLKGLTVLSGLSFRAAQARMAALLEREARLRRNLLQLTESRSAQAQASRAPDEAALVAGADIRWHHWVDQRRAVINTELAQVLALQENCRAALKEAFGREQAAQSLFERAAREGSRKRKRQENYES</sequence>
<reference evidence="3" key="1">
    <citation type="submission" date="2024-04" db="EMBL/GenBank/DDBJ databases">
        <title>Phylogenomic analyses of a clade within the roseobacter group suggest taxonomic reassignments of species of the genera Aestuariivita, Citreicella, Loktanella, Nautella, Pelagibaca, Ruegeria, Thalassobius, Thiobacimonas and Tropicibacter, and the proposal o.</title>
        <authorList>
            <person name="Jeon C.O."/>
        </authorList>
    </citation>
    <scope>NUCLEOTIDE SEQUENCE [LARGE SCALE GENOMIC DNA]</scope>
    <source>
        <strain evidence="3">BS5-3</strain>
    </source>
</reference>
<dbReference type="RefSeq" id="WP_341367488.1">
    <property type="nucleotide sequence ID" value="NZ_CP150951.2"/>
</dbReference>
<evidence type="ECO:0000313" key="3">
    <source>
        <dbReference type="Proteomes" id="UP001440612"/>
    </source>
</evidence>
<evidence type="ECO:0000313" key="2">
    <source>
        <dbReference type="EMBL" id="WZC49378.1"/>
    </source>
</evidence>
<dbReference type="EMBL" id="CP150951">
    <property type="protein sequence ID" value="WZC49378.1"/>
    <property type="molecule type" value="Genomic_DNA"/>
</dbReference>
<accession>A0ABZ2V7X3</accession>